<keyword evidence="2" id="KW-1185">Reference proteome</keyword>
<dbReference type="Gene3D" id="3.40.50.200">
    <property type="entry name" value="Peptidase S8/S53 domain"/>
    <property type="match status" value="1"/>
</dbReference>
<name>A0A445AZF7_ARAHY</name>
<dbReference type="EMBL" id="SDMP01000011">
    <property type="protein sequence ID" value="RYR31825.1"/>
    <property type="molecule type" value="Genomic_DNA"/>
</dbReference>
<dbReference type="Proteomes" id="UP000289738">
    <property type="component" value="Chromosome B01"/>
</dbReference>
<reference evidence="1 2" key="1">
    <citation type="submission" date="2019-01" db="EMBL/GenBank/DDBJ databases">
        <title>Sequencing of cultivated peanut Arachis hypogaea provides insights into genome evolution and oil improvement.</title>
        <authorList>
            <person name="Chen X."/>
        </authorList>
    </citation>
    <scope>NUCLEOTIDE SEQUENCE [LARGE SCALE GENOMIC DNA]</scope>
    <source>
        <strain evidence="2">cv. Fuhuasheng</strain>
        <tissue evidence="1">Leaves</tissue>
    </source>
</reference>
<dbReference type="InterPro" id="IPR036852">
    <property type="entry name" value="Peptidase_S8/S53_dom_sf"/>
</dbReference>
<organism evidence="1 2">
    <name type="scientific">Arachis hypogaea</name>
    <name type="common">Peanut</name>
    <dbReference type="NCBI Taxonomy" id="3818"/>
    <lineage>
        <taxon>Eukaryota</taxon>
        <taxon>Viridiplantae</taxon>
        <taxon>Streptophyta</taxon>
        <taxon>Embryophyta</taxon>
        <taxon>Tracheophyta</taxon>
        <taxon>Spermatophyta</taxon>
        <taxon>Magnoliopsida</taxon>
        <taxon>eudicotyledons</taxon>
        <taxon>Gunneridae</taxon>
        <taxon>Pentapetalae</taxon>
        <taxon>rosids</taxon>
        <taxon>fabids</taxon>
        <taxon>Fabales</taxon>
        <taxon>Fabaceae</taxon>
        <taxon>Papilionoideae</taxon>
        <taxon>50 kb inversion clade</taxon>
        <taxon>dalbergioids sensu lato</taxon>
        <taxon>Dalbergieae</taxon>
        <taxon>Pterocarpus clade</taxon>
        <taxon>Arachis</taxon>
    </lineage>
</organism>
<protein>
    <submittedName>
        <fullName evidence="1">Uncharacterized protein</fullName>
    </submittedName>
</protein>
<gene>
    <name evidence="1" type="ORF">Ahy_B01g056745</name>
</gene>
<dbReference type="GO" id="GO:0004252">
    <property type="term" value="F:serine-type endopeptidase activity"/>
    <property type="evidence" value="ECO:0007669"/>
    <property type="project" value="InterPro"/>
</dbReference>
<sequence>MRSNTKNKTLNNREHIPSHLSLLSPNLKLVAGSSSSSLPQARVATSSSRCCLKLASPPQARRKPCRAKLVFLLRPLTLPPPGIFNSTQDYASSFDGDGHGTHTAAGNHGIPVIVTGHHLGNASGMAPCSRAGALLRSLSITTPLSPFNSCAASILHLKLVIPS</sequence>
<evidence type="ECO:0000313" key="2">
    <source>
        <dbReference type="Proteomes" id="UP000289738"/>
    </source>
</evidence>
<comment type="caution">
    <text evidence="1">The sequence shown here is derived from an EMBL/GenBank/DDBJ whole genome shotgun (WGS) entry which is preliminary data.</text>
</comment>
<accession>A0A445AZF7</accession>
<evidence type="ECO:0000313" key="1">
    <source>
        <dbReference type="EMBL" id="RYR31825.1"/>
    </source>
</evidence>
<dbReference type="GO" id="GO:0006508">
    <property type="term" value="P:proteolysis"/>
    <property type="evidence" value="ECO:0007669"/>
    <property type="project" value="InterPro"/>
</dbReference>
<dbReference type="AlphaFoldDB" id="A0A445AZF7"/>
<proteinExistence type="predicted"/>